<sequence length="66" mass="7323">MGERRPMENKGPPPPLQEGSIRLPQLGGITLVYEQLRVEKLGCSPLPAFAPPPREPMLILDFGEEK</sequence>
<reference evidence="2" key="2">
    <citation type="journal article" date="2024" name="Plant">
        <title>Genomic evolution and insights into agronomic trait innovations of Sesamum species.</title>
        <authorList>
            <person name="Miao H."/>
            <person name="Wang L."/>
            <person name="Qu L."/>
            <person name="Liu H."/>
            <person name="Sun Y."/>
            <person name="Le M."/>
            <person name="Wang Q."/>
            <person name="Wei S."/>
            <person name="Zheng Y."/>
            <person name="Lin W."/>
            <person name="Duan Y."/>
            <person name="Cao H."/>
            <person name="Xiong S."/>
            <person name="Wang X."/>
            <person name="Wei L."/>
            <person name="Li C."/>
            <person name="Ma Q."/>
            <person name="Ju M."/>
            <person name="Zhao R."/>
            <person name="Li G."/>
            <person name="Mu C."/>
            <person name="Tian Q."/>
            <person name="Mei H."/>
            <person name="Zhang T."/>
            <person name="Gao T."/>
            <person name="Zhang H."/>
        </authorList>
    </citation>
    <scope>NUCLEOTIDE SEQUENCE</scope>
    <source>
        <strain evidence="2">G01</strain>
    </source>
</reference>
<dbReference type="AlphaFoldDB" id="A0AAW2MKI3"/>
<proteinExistence type="predicted"/>
<accession>A0AAW2MKI3</accession>
<dbReference type="EMBL" id="JACGWK010000010">
    <property type="protein sequence ID" value="KAL0331777.1"/>
    <property type="molecule type" value="Genomic_DNA"/>
</dbReference>
<protein>
    <submittedName>
        <fullName evidence="2">Uncharacterized protein</fullName>
    </submittedName>
</protein>
<name>A0AAW2MKI3_9LAMI</name>
<reference evidence="2" key="1">
    <citation type="submission" date="2020-06" db="EMBL/GenBank/DDBJ databases">
        <authorList>
            <person name="Li T."/>
            <person name="Hu X."/>
            <person name="Zhang T."/>
            <person name="Song X."/>
            <person name="Zhang H."/>
            <person name="Dai N."/>
            <person name="Sheng W."/>
            <person name="Hou X."/>
            <person name="Wei L."/>
        </authorList>
    </citation>
    <scope>NUCLEOTIDE SEQUENCE</scope>
    <source>
        <strain evidence="2">G01</strain>
        <tissue evidence="2">Leaf</tissue>
    </source>
</reference>
<evidence type="ECO:0000256" key="1">
    <source>
        <dbReference type="SAM" id="MobiDB-lite"/>
    </source>
</evidence>
<gene>
    <name evidence="2" type="ORF">Sangu_1723200</name>
</gene>
<organism evidence="2">
    <name type="scientific">Sesamum angustifolium</name>
    <dbReference type="NCBI Taxonomy" id="2727405"/>
    <lineage>
        <taxon>Eukaryota</taxon>
        <taxon>Viridiplantae</taxon>
        <taxon>Streptophyta</taxon>
        <taxon>Embryophyta</taxon>
        <taxon>Tracheophyta</taxon>
        <taxon>Spermatophyta</taxon>
        <taxon>Magnoliopsida</taxon>
        <taxon>eudicotyledons</taxon>
        <taxon>Gunneridae</taxon>
        <taxon>Pentapetalae</taxon>
        <taxon>asterids</taxon>
        <taxon>lamiids</taxon>
        <taxon>Lamiales</taxon>
        <taxon>Pedaliaceae</taxon>
        <taxon>Sesamum</taxon>
    </lineage>
</organism>
<feature type="region of interest" description="Disordered" evidence="1">
    <location>
        <begin position="46"/>
        <end position="66"/>
    </location>
</feature>
<feature type="region of interest" description="Disordered" evidence="1">
    <location>
        <begin position="1"/>
        <end position="22"/>
    </location>
</feature>
<evidence type="ECO:0000313" key="2">
    <source>
        <dbReference type="EMBL" id="KAL0331777.1"/>
    </source>
</evidence>
<comment type="caution">
    <text evidence="2">The sequence shown here is derived from an EMBL/GenBank/DDBJ whole genome shotgun (WGS) entry which is preliminary data.</text>
</comment>